<dbReference type="InterPro" id="IPR039449">
    <property type="entry name" value="TssO"/>
</dbReference>
<dbReference type="Pfam" id="PF17561">
    <property type="entry name" value="TssO"/>
    <property type="match status" value="1"/>
</dbReference>
<evidence type="ECO:0000313" key="3">
    <source>
        <dbReference type="Proteomes" id="UP000637299"/>
    </source>
</evidence>
<evidence type="ECO:0008006" key="4">
    <source>
        <dbReference type="Google" id="ProtNLM"/>
    </source>
</evidence>
<evidence type="ECO:0000313" key="2">
    <source>
        <dbReference type="EMBL" id="MBD8082492.1"/>
    </source>
</evidence>
<dbReference type="Proteomes" id="UP000637299">
    <property type="component" value="Unassembled WGS sequence"/>
</dbReference>
<reference evidence="2 3" key="1">
    <citation type="submission" date="2020-09" db="EMBL/GenBank/DDBJ databases">
        <title>Genome seq and assembly of Chryseobacterium sp.</title>
        <authorList>
            <person name="Chhetri G."/>
        </authorList>
    </citation>
    <scope>NUCLEOTIDE SEQUENCE [LARGE SCALE GENOMIC DNA]</scope>
    <source>
        <strain evidence="2 3">GCR10</strain>
    </source>
</reference>
<proteinExistence type="predicted"/>
<gene>
    <name evidence="2" type="ORF">IC610_08695</name>
</gene>
<evidence type="ECO:0000256" key="1">
    <source>
        <dbReference type="SAM" id="Phobius"/>
    </source>
</evidence>
<dbReference type="RefSeq" id="WP_191736453.1">
    <property type="nucleotide sequence ID" value="NZ_JACYFS010000002.1"/>
</dbReference>
<name>A0ABR8ZB68_9FLAO</name>
<dbReference type="EMBL" id="JACYFS010000002">
    <property type="protein sequence ID" value="MBD8082492.1"/>
    <property type="molecule type" value="Genomic_DNA"/>
</dbReference>
<keyword evidence="1" id="KW-1133">Transmembrane helix</keyword>
<accession>A0ABR8ZB68</accession>
<feature type="transmembrane region" description="Helical" evidence="1">
    <location>
        <begin position="21"/>
        <end position="40"/>
    </location>
</feature>
<organism evidence="2 3">
    <name type="scientific">Chryseobacterium caseinilyticum</name>
    <dbReference type="NCBI Taxonomy" id="2771428"/>
    <lineage>
        <taxon>Bacteria</taxon>
        <taxon>Pseudomonadati</taxon>
        <taxon>Bacteroidota</taxon>
        <taxon>Flavobacteriia</taxon>
        <taxon>Flavobacteriales</taxon>
        <taxon>Weeksellaceae</taxon>
        <taxon>Chryseobacterium group</taxon>
        <taxon>Chryseobacterium</taxon>
    </lineage>
</organism>
<keyword evidence="1" id="KW-0472">Membrane</keyword>
<sequence length="176" mass="20395">MSVYNDKKLNRSDVRTGIWRFVTSFIVLSAVSFTAVYFFFKSYDTQRAGIAKEVGKYEELLNKNLLLKISLDSIQYNMSLLGSNQVENDFYLRESVMRKMREAKAIIGEDSATNFKHYNVLLKKVDNMLYLKGQIITANTDEQSILRLLNNCQNKDQQILGALRKDPSRVFSGRRR</sequence>
<comment type="caution">
    <text evidence="2">The sequence shown here is derived from an EMBL/GenBank/DDBJ whole genome shotgun (WGS) entry which is preliminary data.</text>
</comment>
<protein>
    <recommendedName>
        <fullName evidence="4">Type VI secretion system transmembrane protein TssQ</fullName>
    </recommendedName>
</protein>
<keyword evidence="3" id="KW-1185">Reference proteome</keyword>
<keyword evidence="1" id="KW-0812">Transmembrane</keyword>